<gene>
    <name evidence="1" type="ordered locus">Spiaf_0113</name>
</gene>
<dbReference type="Proteomes" id="UP000007383">
    <property type="component" value="Chromosome"/>
</dbReference>
<dbReference type="eggNOG" id="COG3677">
    <property type="taxonomic scope" value="Bacteria"/>
</dbReference>
<reference evidence="2" key="1">
    <citation type="journal article" date="2013" name="Stand. Genomic Sci.">
        <title>Complete genome sequence of the halophilic bacterium Spirochaeta africana type strain (Z-7692(T)) from the alkaline Lake Magadi in the East African Rift.</title>
        <authorList>
            <person name="Liolos K."/>
            <person name="Abt B."/>
            <person name="Scheuner C."/>
            <person name="Teshima H."/>
            <person name="Held B."/>
            <person name="Lapidus A."/>
            <person name="Nolan M."/>
            <person name="Lucas S."/>
            <person name="Deshpande S."/>
            <person name="Cheng J.F."/>
            <person name="Tapia R."/>
            <person name="Goodwin L.A."/>
            <person name="Pitluck S."/>
            <person name="Pagani I."/>
            <person name="Ivanova N."/>
            <person name="Mavromatis K."/>
            <person name="Mikhailova N."/>
            <person name="Huntemann M."/>
            <person name="Pati A."/>
            <person name="Chen A."/>
            <person name="Palaniappan K."/>
            <person name="Land M."/>
            <person name="Rohde M."/>
            <person name="Tindall B.J."/>
            <person name="Detter J.C."/>
            <person name="Goker M."/>
            <person name="Bristow J."/>
            <person name="Eisen J.A."/>
            <person name="Markowitz V."/>
            <person name="Hugenholtz P."/>
            <person name="Woyke T."/>
            <person name="Klenk H.P."/>
            <person name="Kyrpides N.C."/>
        </authorList>
    </citation>
    <scope>NUCLEOTIDE SEQUENCE</scope>
    <source>
        <strain evidence="2">ATCC 700263 / DSM 8902 / Z-7692</strain>
    </source>
</reference>
<dbReference type="HOGENOM" id="CLU_743749_0_0_12"/>
<sequence length="411" mass="46869">MENLVVSAPAETEETCSPEFCTNPACTFHHPGEQHNNRWYIKFGTHYAQAHGTVQRFRCKACGKTFSTQSFSMQYWVHRVIKYDRIESMLIGGSGQRQIGRAIMASGRLIKNRCQRLARSYLALYAEASRDHPLGENCAFDGFESFVRSQYFPLHLNILVGCESLSVYGFTGSVLRRKGRMTAAQRVFRHMIDIHWKPARGSLVASCAQVFDALYNRIPISNPASAWKLWTDQHTAYPRALQKVPWIREAMHAGGFTHCTVSSRAVRSRQNPLFPVNYIDREIRKDMADHVRETVRFAREVNMAMQRVTIELGAHTFAKPERITGRCRTEGDATHAQTAAFGQSQAAQRMLKLRHTRRFLHSHAVHRGCPDWISAIWQQQYENPPVVDSVTGQVLTKRMPGNDRRAAHLLA</sequence>
<name>H9UFC9_SPIAZ</name>
<accession>H9UFC9</accession>
<dbReference type="STRING" id="889378.Spiaf_0113"/>
<dbReference type="PATRIC" id="fig|889378.3.peg.116"/>
<dbReference type="EMBL" id="CP003282">
    <property type="protein sequence ID" value="AFG36222.1"/>
    <property type="molecule type" value="Genomic_DNA"/>
</dbReference>
<dbReference type="OrthoDB" id="366937at2"/>
<evidence type="ECO:0000313" key="1">
    <source>
        <dbReference type="EMBL" id="AFG36222.1"/>
    </source>
</evidence>
<proteinExistence type="predicted"/>
<keyword evidence="2" id="KW-1185">Reference proteome</keyword>
<organism evidence="1 2">
    <name type="scientific">Spirochaeta africana (strain ATCC 700263 / DSM 8902 / Z-7692)</name>
    <dbReference type="NCBI Taxonomy" id="889378"/>
    <lineage>
        <taxon>Bacteria</taxon>
        <taxon>Pseudomonadati</taxon>
        <taxon>Spirochaetota</taxon>
        <taxon>Spirochaetia</taxon>
        <taxon>Spirochaetales</taxon>
        <taxon>Spirochaetaceae</taxon>
        <taxon>Spirochaeta</taxon>
    </lineage>
</organism>
<protein>
    <submittedName>
        <fullName evidence="1">Uncharacterized protein</fullName>
    </submittedName>
</protein>
<dbReference type="KEGG" id="sfc:Spiaf_0113"/>
<dbReference type="AlphaFoldDB" id="H9UFC9"/>
<dbReference type="RefSeq" id="WP_014454220.1">
    <property type="nucleotide sequence ID" value="NC_017098.1"/>
</dbReference>
<evidence type="ECO:0000313" key="2">
    <source>
        <dbReference type="Proteomes" id="UP000007383"/>
    </source>
</evidence>